<feature type="region of interest" description="Disordered" evidence="1">
    <location>
        <begin position="336"/>
        <end position="372"/>
    </location>
</feature>
<accession>A0A9J6EHY0</accession>
<gene>
    <name evidence="2" type="ORF">HPB51_014921</name>
</gene>
<protein>
    <submittedName>
        <fullName evidence="2">Uncharacterized protein</fullName>
    </submittedName>
</protein>
<dbReference type="AlphaFoldDB" id="A0A9J6EHY0"/>
<keyword evidence="3" id="KW-1185">Reference proteome</keyword>
<reference evidence="2" key="1">
    <citation type="journal article" date="2020" name="Cell">
        <title>Large-Scale Comparative Analyses of Tick Genomes Elucidate Their Genetic Diversity and Vector Capacities.</title>
        <authorList>
            <consortium name="Tick Genome and Microbiome Consortium (TIGMIC)"/>
            <person name="Jia N."/>
            <person name="Wang J."/>
            <person name="Shi W."/>
            <person name="Du L."/>
            <person name="Sun Y."/>
            <person name="Zhan W."/>
            <person name="Jiang J.F."/>
            <person name="Wang Q."/>
            <person name="Zhang B."/>
            <person name="Ji P."/>
            <person name="Bell-Sakyi L."/>
            <person name="Cui X.M."/>
            <person name="Yuan T.T."/>
            <person name="Jiang B.G."/>
            <person name="Yang W.F."/>
            <person name="Lam T.T."/>
            <person name="Chang Q.C."/>
            <person name="Ding S.J."/>
            <person name="Wang X.J."/>
            <person name="Zhu J.G."/>
            <person name="Ruan X.D."/>
            <person name="Zhao L."/>
            <person name="Wei J.T."/>
            <person name="Ye R.Z."/>
            <person name="Que T.C."/>
            <person name="Du C.H."/>
            <person name="Zhou Y.H."/>
            <person name="Cheng J.X."/>
            <person name="Dai P.F."/>
            <person name="Guo W.B."/>
            <person name="Han X.H."/>
            <person name="Huang E.J."/>
            <person name="Li L.F."/>
            <person name="Wei W."/>
            <person name="Gao Y.C."/>
            <person name="Liu J.Z."/>
            <person name="Shao H.Z."/>
            <person name="Wang X."/>
            <person name="Wang C.C."/>
            <person name="Yang T.C."/>
            <person name="Huo Q.B."/>
            <person name="Li W."/>
            <person name="Chen H.Y."/>
            <person name="Chen S.E."/>
            <person name="Zhou L.G."/>
            <person name="Ni X.B."/>
            <person name="Tian J.H."/>
            <person name="Sheng Y."/>
            <person name="Liu T."/>
            <person name="Pan Y.S."/>
            <person name="Xia L.Y."/>
            <person name="Li J."/>
            <person name="Zhao F."/>
            <person name="Cao W.C."/>
        </authorList>
    </citation>
    <scope>NUCLEOTIDE SEQUENCE</scope>
    <source>
        <strain evidence="2">Rmic-2018</strain>
    </source>
</reference>
<evidence type="ECO:0000256" key="1">
    <source>
        <dbReference type="SAM" id="MobiDB-lite"/>
    </source>
</evidence>
<evidence type="ECO:0000313" key="2">
    <source>
        <dbReference type="EMBL" id="KAH8033640.1"/>
    </source>
</evidence>
<evidence type="ECO:0000313" key="3">
    <source>
        <dbReference type="Proteomes" id="UP000821866"/>
    </source>
</evidence>
<comment type="caution">
    <text evidence="2">The sequence shown here is derived from an EMBL/GenBank/DDBJ whole genome shotgun (WGS) entry which is preliminary data.</text>
</comment>
<organism evidence="2 3">
    <name type="scientific">Rhipicephalus microplus</name>
    <name type="common">Cattle tick</name>
    <name type="synonym">Boophilus microplus</name>
    <dbReference type="NCBI Taxonomy" id="6941"/>
    <lineage>
        <taxon>Eukaryota</taxon>
        <taxon>Metazoa</taxon>
        <taxon>Ecdysozoa</taxon>
        <taxon>Arthropoda</taxon>
        <taxon>Chelicerata</taxon>
        <taxon>Arachnida</taxon>
        <taxon>Acari</taxon>
        <taxon>Parasitiformes</taxon>
        <taxon>Ixodida</taxon>
        <taxon>Ixodoidea</taxon>
        <taxon>Ixodidae</taxon>
        <taxon>Rhipicephalinae</taxon>
        <taxon>Rhipicephalus</taxon>
        <taxon>Boophilus</taxon>
    </lineage>
</organism>
<feature type="compositionally biased region" description="Basic and acidic residues" evidence="1">
    <location>
        <begin position="339"/>
        <end position="348"/>
    </location>
</feature>
<feature type="compositionally biased region" description="Low complexity" evidence="1">
    <location>
        <begin position="187"/>
        <end position="197"/>
    </location>
</feature>
<sequence>MSIIHAYIRARQRKYLVRAKPSTGSANSSVGDSLPTREVDFAELFRYPERHSRFHDALATTEGAAASERTSSDEIPWNQEKMGSHEVDVELTSHDIPAVASSEEEDNSGPFAEEVTIFNSEIEDSVARKLQLKTPTDSEAADIEDQLRNLLRSFELQRTRYCSFVQNEDHDEEQPDFGVSSNIQNEADAGGSSSASDTGEHMVSGDLELRRARSSSSRSSCCKAAVEEQNEDKGDVVKSLACQVPSSACCHSGDVKGVPSESERETVKLDVFRFTELKSTPRSNNVDVTVIKEGRENLRWNQVGGVQQLQSDQVLRSPQVATTQTPVQLKICAASKEQNPADKNKARAEASPPQPRLPLRERNAPPPLRPEKKLLNPRVEQGLCPRKQADEQFSTVAKPMTEPHKVSDWKNPALASTDFERQLSNQGQIVVSNTKKQLSKIVRYAKKRHPELSEQEIRAKIDRLRRSRDGLSGLTFAAIVELLFEKPEAEPKDKP</sequence>
<name>A0A9J6EHY0_RHIMP</name>
<proteinExistence type="predicted"/>
<reference evidence="2" key="2">
    <citation type="submission" date="2021-09" db="EMBL/GenBank/DDBJ databases">
        <authorList>
            <person name="Jia N."/>
            <person name="Wang J."/>
            <person name="Shi W."/>
            <person name="Du L."/>
            <person name="Sun Y."/>
            <person name="Zhan W."/>
            <person name="Jiang J."/>
            <person name="Wang Q."/>
            <person name="Zhang B."/>
            <person name="Ji P."/>
            <person name="Sakyi L.B."/>
            <person name="Cui X."/>
            <person name="Yuan T."/>
            <person name="Jiang B."/>
            <person name="Yang W."/>
            <person name="Lam T.T.-Y."/>
            <person name="Chang Q."/>
            <person name="Ding S."/>
            <person name="Wang X."/>
            <person name="Zhu J."/>
            <person name="Ruan X."/>
            <person name="Zhao L."/>
            <person name="Wei J."/>
            <person name="Que T."/>
            <person name="Du C."/>
            <person name="Cheng J."/>
            <person name="Dai P."/>
            <person name="Han X."/>
            <person name="Huang E."/>
            <person name="Gao Y."/>
            <person name="Liu J."/>
            <person name="Shao H."/>
            <person name="Ye R."/>
            <person name="Li L."/>
            <person name="Wei W."/>
            <person name="Wang X."/>
            <person name="Wang C."/>
            <person name="Huo Q."/>
            <person name="Li W."/>
            <person name="Guo W."/>
            <person name="Chen H."/>
            <person name="Chen S."/>
            <person name="Zhou L."/>
            <person name="Zhou L."/>
            <person name="Ni X."/>
            <person name="Tian J."/>
            <person name="Zhou Y."/>
            <person name="Sheng Y."/>
            <person name="Liu T."/>
            <person name="Pan Y."/>
            <person name="Xia L."/>
            <person name="Li J."/>
            <person name="Zhao F."/>
            <person name="Cao W."/>
        </authorList>
    </citation>
    <scope>NUCLEOTIDE SEQUENCE</scope>
    <source>
        <strain evidence="2">Rmic-2018</strain>
        <tissue evidence="2">Larvae</tissue>
    </source>
</reference>
<dbReference type="Proteomes" id="UP000821866">
    <property type="component" value="Chromosome 2"/>
</dbReference>
<feature type="region of interest" description="Disordered" evidence="1">
    <location>
        <begin position="168"/>
        <end position="202"/>
    </location>
</feature>
<feature type="compositionally biased region" description="Basic and acidic residues" evidence="1">
    <location>
        <begin position="358"/>
        <end position="372"/>
    </location>
</feature>
<dbReference type="EMBL" id="JABSTU010000004">
    <property type="protein sequence ID" value="KAH8033640.1"/>
    <property type="molecule type" value="Genomic_DNA"/>
</dbReference>